<dbReference type="GO" id="GO:0005506">
    <property type="term" value="F:iron ion binding"/>
    <property type="evidence" value="ECO:0007669"/>
    <property type="project" value="UniProtKB-UniRule"/>
</dbReference>
<evidence type="ECO:0000256" key="2">
    <source>
        <dbReference type="ARBA" id="ARBA00022723"/>
    </source>
</evidence>
<dbReference type="Gene3D" id="2.60.120.620">
    <property type="entry name" value="q2cbj1_9rhob like domain"/>
    <property type="match status" value="1"/>
</dbReference>
<keyword evidence="10" id="KW-1185">Reference proteome</keyword>
<dbReference type="InterPro" id="IPR044862">
    <property type="entry name" value="Pro_4_hyd_alph_FE2OG_OXY"/>
</dbReference>
<organism evidence="9 10">
    <name type="scientific">Sphingobium cupriresistens LL01</name>
    <dbReference type="NCBI Taxonomy" id="1420583"/>
    <lineage>
        <taxon>Bacteria</taxon>
        <taxon>Pseudomonadati</taxon>
        <taxon>Pseudomonadota</taxon>
        <taxon>Alphaproteobacteria</taxon>
        <taxon>Sphingomonadales</taxon>
        <taxon>Sphingomonadaceae</taxon>
        <taxon>Sphingobium</taxon>
    </lineage>
</organism>
<dbReference type="HAMAP" id="MF_00657">
    <property type="entry name" value="Hydroxyl_YbiX"/>
    <property type="match status" value="1"/>
</dbReference>
<dbReference type="PATRIC" id="fig|1420583.3.peg.2549"/>
<dbReference type="InterPro" id="IPR005123">
    <property type="entry name" value="Oxoglu/Fe-dep_dioxygenase_dom"/>
</dbReference>
<evidence type="ECO:0000256" key="5">
    <source>
        <dbReference type="ARBA" id="ARBA00023002"/>
    </source>
</evidence>
<dbReference type="InterPro" id="IPR006620">
    <property type="entry name" value="Pro_4_hyd_alph"/>
</dbReference>
<dbReference type="Pfam" id="PF13640">
    <property type="entry name" value="2OG-FeII_Oxy_3"/>
    <property type="match status" value="1"/>
</dbReference>
<dbReference type="EMBL" id="JACT01000002">
    <property type="protein sequence ID" value="KMS55772.1"/>
    <property type="molecule type" value="Genomic_DNA"/>
</dbReference>
<dbReference type="GO" id="GO:0006879">
    <property type="term" value="P:intracellular iron ion homeostasis"/>
    <property type="evidence" value="ECO:0007669"/>
    <property type="project" value="TreeGrafter"/>
</dbReference>
<dbReference type="NCBIfam" id="NF003974">
    <property type="entry name" value="PRK05467.1-3"/>
    <property type="match status" value="1"/>
</dbReference>
<dbReference type="PANTHER" id="PTHR41536">
    <property type="entry name" value="PKHD-TYPE HYDROXYLASE YBIX"/>
    <property type="match status" value="1"/>
</dbReference>
<accession>A0A0J7XW14</accession>
<proteinExistence type="inferred from homology"/>
<evidence type="ECO:0000256" key="6">
    <source>
        <dbReference type="ARBA" id="ARBA00023004"/>
    </source>
</evidence>
<keyword evidence="3 7" id="KW-0847">Vitamin C</keyword>
<feature type="binding site" evidence="7">
    <location>
        <position position="159"/>
    </location>
    <ligand>
        <name>Fe cation</name>
        <dbReference type="ChEBI" id="CHEBI:24875"/>
    </ligand>
</feature>
<dbReference type="SUPFAM" id="SSF51197">
    <property type="entry name" value="Clavaminate synthase-like"/>
    <property type="match status" value="1"/>
</dbReference>
<gene>
    <name evidence="9" type="ORF">V473_13705</name>
</gene>
<keyword evidence="6 7" id="KW-0408">Iron</keyword>
<keyword evidence="4 7" id="KW-0223">Dioxygenase</keyword>
<feature type="binding site" evidence="7">
    <location>
        <position position="98"/>
    </location>
    <ligand>
        <name>Fe cation</name>
        <dbReference type="ChEBI" id="CHEBI:24875"/>
    </ligand>
</feature>
<evidence type="ECO:0000256" key="7">
    <source>
        <dbReference type="HAMAP-Rule" id="MF_00657"/>
    </source>
</evidence>
<evidence type="ECO:0000313" key="9">
    <source>
        <dbReference type="EMBL" id="KMS55772.1"/>
    </source>
</evidence>
<comment type="cofactor">
    <cofactor evidence="7">
        <name>Fe(2+)</name>
        <dbReference type="ChEBI" id="CHEBI:29033"/>
    </cofactor>
    <text evidence="7">Binds 1 Fe(2+) ion per subunit.</text>
</comment>
<feature type="binding site" evidence="7">
    <location>
        <position position="169"/>
    </location>
    <ligand>
        <name>2-oxoglutarate</name>
        <dbReference type="ChEBI" id="CHEBI:16810"/>
    </ligand>
</feature>
<dbReference type="GO" id="GO:0006974">
    <property type="term" value="P:DNA damage response"/>
    <property type="evidence" value="ECO:0007669"/>
    <property type="project" value="TreeGrafter"/>
</dbReference>
<evidence type="ECO:0000313" key="10">
    <source>
        <dbReference type="Proteomes" id="UP000052232"/>
    </source>
</evidence>
<feature type="domain" description="Fe2OG dioxygenase" evidence="8">
    <location>
        <begin position="78"/>
        <end position="178"/>
    </location>
</feature>
<sequence length="227" mass="24842">MLIAIPDLIDPAGVAAIRAIIDAGDWVDGNITSGHQSALAKRNLQLPEDSPAAQEAQQIVFDAVGQNPLFIAAALPQRIFPPLFNSYAGGQAFGTHVDNAIRIRKGTTFRVRSDLSMTVFLEDPAAYDGGELTVETHYGVQQIKLPAGHAVLYPSSSLHRVEPVTRGRRVASFFWVQSMVRDDSARQTLFDLDSSIQQLAETLGHDDAQVIRLTGVYHNLLRRWADA</sequence>
<dbReference type="NCBIfam" id="NF003975">
    <property type="entry name" value="PRK05467.1-4"/>
    <property type="match status" value="1"/>
</dbReference>
<comment type="cofactor">
    <cofactor evidence="1 7">
        <name>L-ascorbate</name>
        <dbReference type="ChEBI" id="CHEBI:38290"/>
    </cofactor>
</comment>
<comment type="caution">
    <text evidence="9">The sequence shown here is derived from an EMBL/GenBank/DDBJ whole genome shotgun (WGS) entry which is preliminary data.</text>
</comment>
<reference evidence="9 10" key="1">
    <citation type="journal article" date="2015" name="G3 (Bethesda)">
        <title>Insights into Ongoing Evolution of the Hexachlorocyclohexane Catabolic Pathway from Comparative Genomics of Ten Sphingomonadaceae Strains.</title>
        <authorList>
            <person name="Pearce S.L."/>
            <person name="Oakeshott J.G."/>
            <person name="Pandey G."/>
        </authorList>
    </citation>
    <scope>NUCLEOTIDE SEQUENCE [LARGE SCALE GENOMIC DNA]</scope>
    <source>
        <strain evidence="9 10">LL01</strain>
    </source>
</reference>
<evidence type="ECO:0000259" key="8">
    <source>
        <dbReference type="PROSITE" id="PS51471"/>
    </source>
</evidence>
<dbReference type="NCBIfam" id="NF003973">
    <property type="entry name" value="PRK05467.1-2"/>
    <property type="match status" value="1"/>
</dbReference>
<evidence type="ECO:0000256" key="3">
    <source>
        <dbReference type="ARBA" id="ARBA00022896"/>
    </source>
</evidence>
<keyword evidence="2 7" id="KW-0479">Metal-binding</keyword>
<dbReference type="PROSITE" id="PS51471">
    <property type="entry name" value="FE2OG_OXY"/>
    <property type="match status" value="1"/>
</dbReference>
<dbReference type="Pfam" id="PF18331">
    <property type="entry name" value="PKHD_C"/>
    <property type="match status" value="1"/>
</dbReference>
<dbReference type="GO" id="GO:0016706">
    <property type="term" value="F:2-oxoglutarate-dependent dioxygenase activity"/>
    <property type="evidence" value="ECO:0007669"/>
    <property type="project" value="UniProtKB-UniRule"/>
</dbReference>
<evidence type="ECO:0000256" key="1">
    <source>
        <dbReference type="ARBA" id="ARBA00001961"/>
    </source>
</evidence>
<dbReference type="Proteomes" id="UP000052232">
    <property type="component" value="Unassembled WGS sequence"/>
</dbReference>
<dbReference type="AlphaFoldDB" id="A0A0J7XW14"/>
<dbReference type="PANTHER" id="PTHR41536:SF1">
    <property type="entry name" value="PKHD-TYPE HYDROXYLASE YBIX"/>
    <property type="match status" value="1"/>
</dbReference>
<dbReference type="GO" id="GO:0031418">
    <property type="term" value="F:L-ascorbic acid binding"/>
    <property type="evidence" value="ECO:0007669"/>
    <property type="project" value="UniProtKB-KW"/>
</dbReference>
<dbReference type="Gene3D" id="4.10.860.20">
    <property type="entry name" value="Rabenosyn, Rab binding domain"/>
    <property type="match status" value="1"/>
</dbReference>
<name>A0A0J7XW14_9SPHN</name>
<dbReference type="STRING" id="1420583.V473_13705"/>
<evidence type="ECO:0000256" key="4">
    <source>
        <dbReference type="ARBA" id="ARBA00022964"/>
    </source>
</evidence>
<dbReference type="InterPro" id="IPR041097">
    <property type="entry name" value="PKHD_C"/>
</dbReference>
<feature type="binding site" evidence="7">
    <location>
        <position position="96"/>
    </location>
    <ligand>
        <name>Fe cation</name>
        <dbReference type="ChEBI" id="CHEBI:24875"/>
    </ligand>
</feature>
<protein>
    <submittedName>
        <fullName evidence="9">Fe(II)-dependent oxygenase</fullName>
    </submittedName>
</protein>
<keyword evidence="5 7" id="KW-0560">Oxidoreductase</keyword>
<dbReference type="RefSeq" id="WP_066604357.1">
    <property type="nucleotide sequence ID" value="NZ_KQ130434.1"/>
</dbReference>
<dbReference type="InterPro" id="IPR023550">
    <property type="entry name" value="PKHD_hydroxylase"/>
</dbReference>
<dbReference type="SMART" id="SM00702">
    <property type="entry name" value="P4Hc"/>
    <property type="match status" value="1"/>
</dbReference>